<dbReference type="InterPro" id="IPR036278">
    <property type="entry name" value="Sialidase_sf"/>
</dbReference>
<feature type="domain" description="Sialidase" evidence="2">
    <location>
        <begin position="1142"/>
        <end position="1365"/>
    </location>
</feature>
<feature type="region of interest" description="Disordered" evidence="1">
    <location>
        <begin position="1505"/>
        <end position="1531"/>
    </location>
</feature>
<dbReference type="InterPro" id="IPR012334">
    <property type="entry name" value="Pectin_lyas_fold"/>
</dbReference>
<keyword evidence="5" id="KW-1185">Reference proteome</keyword>
<dbReference type="Pfam" id="PF13088">
    <property type="entry name" value="BNR_2"/>
    <property type="match status" value="1"/>
</dbReference>
<dbReference type="Gene3D" id="2.120.10.10">
    <property type="match status" value="2"/>
</dbReference>
<dbReference type="Gene3D" id="2.160.20.10">
    <property type="entry name" value="Single-stranded right-handed beta-helix, Pectin lyase-like"/>
    <property type="match status" value="1"/>
</dbReference>
<dbReference type="OrthoDB" id="121983at2"/>
<accession>A0A5B1CLX8</accession>
<dbReference type="EMBL" id="VRLW01000001">
    <property type="protein sequence ID" value="KAA1260344.1"/>
    <property type="molecule type" value="Genomic_DNA"/>
</dbReference>
<organism evidence="4 5">
    <name type="scientific">Rubripirellula obstinata</name>
    <dbReference type="NCBI Taxonomy" id="406547"/>
    <lineage>
        <taxon>Bacteria</taxon>
        <taxon>Pseudomonadati</taxon>
        <taxon>Planctomycetota</taxon>
        <taxon>Planctomycetia</taxon>
        <taxon>Pirellulales</taxon>
        <taxon>Pirellulaceae</taxon>
        <taxon>Rubripirellula</taxon>
    </lineage>
</organism>
<evidence type="ECO:0000259" key="3">
    <source>
        <dbReference type="Pfam" id="PF20009"/>
    </source>
</evidence>
<comment type="caution">
    <text evidence="4">The sequence shown here is derived from an EMBL/GenBank/DDBJ whole genome shotgun (WGS) entry which is preliminary data.</text>
</comment>
<dbReference type="Proteomes" id="UP000322699">
    <property type="component" value="Unassembled WGS sequence"/>
</dbReference>
<dbReference type="InterPro" id="IPR045474">
    <property type="entry name" value="GEVED"/>
</dbReference>
<proteinExistence type="predicted"/>
<sequence length="1803" mass="190757">MPTRRIDIFKRLTDRRNRKTVVSRKRNHQRSQRRKLTFERQEARNLLAAAILTSPPPETYVTDTTTTFQWTQEGAGEYWLRIGSTPGVYDIYNNSGLTSTSVTVSGIPTNERFYVQLGTETDSGLYFFSGQYVYNTDFDSDGIDDLIDPNPSVQDAQSVFPGADSTLTVLGSQRVASLQVSQELYDQVSDGMTWNQMQELTGQFYEQVQDDFDFLIFTNDQSSSASYSGINFGVQNDVTGTGTSLYDYTNSFGSNGNLQSAIHLSSPTTLRGGPSLHEIAHRWGMFLDSVPTAVSRHWGYSSANGQLGGWDSSTLVDLGDGTYQADGFGTIANGGNSLPYSPIELYLMGLIPAAEVPDLQIATGVSNSTYSNGTTTFTADAITNMSIEDIIAIDGERVPNHLNSQKNFKAAYIVITPDPLSPNEWVDFDRQAYEFEVNGDNGISSFNFYEATGGRATLELSGLLDSIKTEVSRPFADSVIRYDPLFGGGPAPTEPNAIIDTAALGAPDFPVGGGVSDPGTLALGSGGLVELQFDDNLLTNSGQSDPDLRIHEIGQFVERTFVAVRPTGDTLTLLDPALDTNGDGFFELGIAAGGIAELDIDQVFPGFAEGILQFDAIQLVDDPNNGGTGGTTVGADIDAVEALSTVSQFVVTNSLDDGAGSLRQAMLDANETVGRDRIRFDIPGSGPHSIPLQWQLPMITDSVSLDATTQTGWNGTPMIEISGASLDQGDGFFVYATDSVIRGFAINRMPGLGIGLAQGNNVIESNYIGTNLAGDAAATPASTGIFIQPGSNGNRIGTNGDGIADEVEGNLISGHGGFGIFVQTDFNVIAGNKVGTDAVGTSAIPNGITGVLLTAGASDNFVGSIEPGTGNIIAFNGAAGVGVVSGMGNSILGNAIFQNGSLGIDLSPAGANVNDLGDSDTGPNGLQNHPTIQRAVVTSSTTDVVFELDTAAGNGFRVEFFWSEQQDPSGRGEGQGFLGAVTIGQANAGKSVHVRSFAALPDQAAYLSATITDSAGNTSEFSNAIEIESSDDLVLDFGDAPVSTPMFWSNAKALSPTSPYDSNDEGYPSVATDDQGNWVATWSSSNDTPVGPDYFDWDIYFARSSDDGQTWSTPQLLDASATSRVSADGDVRVNYLGRDQWMATWTSVKVESGGGAYDVDVMSARSVDGGQTWSSPTPINSQEDGYTRDDSLYQILPNGENNWVALWDSRSSTIVPPYTQAVISRSSDNGQTWGAPEILNVDQAYTYGLVAGDYMLEIHPGGDWILVGSTNNDLGGTIGTDQDVIISRSVDNGQTWSAPQPLSDLALSDTNVDDQGVRLTLDEQGNAIVAWSAYDFSSSDASIMASSSADGGLTWSDPHSFDSYNFTFLNDGSGTPQYRTVNDQSDERTGLVTADGLGNWIATWTSNDVLGFAAGDRVWFAISSDNGQSWSIPAPLSLSTQVHDGFSIAASSSGRWVSAFGASDRFVAGERLGTDSDIVFQTATLEGFPTLVAQDGARHIAVGPRLGNTRDAEIDGQPSPNADGDGSDEDGVFFGGIVPGEQAGINIELQNADDALVDAWIDFDQDGMWDEDEQILDSVSVSSGLQTLNYNAPPDATTGATFARVRVSSAGGLSPTGLAADGEVEDYAVTIGASIGNDSVTINDTRSSRSELTSIEVLFEGIAEVLPTDFELRNTTTNQLVTGIAVSQVVSDGSTLATLTFTGGPSVISGTNPSVLPTLANGNYELRYRAKSETLIDSFFRKYGDDDASDQVGLADFAAFRATFGLDFDAQDLNNGFNSGLDADRDGNIGLTDFAAFRSGFGN</sequence>
<dbReference type="Pfam" id="PF20009">
    <property type="entry name" value="GEVED"/>
    <property type="match status" value="1"/>
</dbReference>
<dbReference type="InterPro" id="IPR018247">
    <property type="entry name" value="EF_Hand_1_Ca_BS"/>
</dbReference>
<evidence type="ECO:0000313" key="4">
    <source>
        <dbReference type="EMBL" id="KAA1260344.1"/>
    </source>
</evidence>
<name>A0A5B1CLX8_9BACT</name>
<evidence type="ECO:0000313" key="5">
    <source>
        <dbReference type="Proteomes" id="UP000322699"/>
    </source>
</evidence>
<protein>
    <submittedName>
        <fullName evidence="4">BNR/Asp-box repeat protein</fullName>
    </submittedName>
</protein>
<dbReference type="CDD" id="cd15482">
    <property type="entry name" value="Sialidase_non-viral"/>
    <property type="match status" value="1"/>
</dbReference>
<evidence type="ECO:0000259" key="2">
    <source>
        <dbReference type="Pfam" id="PF13088"/>
    </source>
</evidence>
<gene>
    <name evidence="4" type="ORF">LF1_28840</name>
</gene>
<dbReference type="SUPFAM" id="SSF50939">
    <property type="entry name" value="Sialidases"/>
    <property type="match status" value="1"/>
</dbReference>
<dbReference type="RefSeq" id="WP_068263828.1">
    <property type="nucleotide sequence ID" value="NZ_LWSK01000052.1"/>
</dbReference>
<reference evidence="4 5" key="1">
    <citation type="submission" date="2019-08" db="EMBL/GenBank/DDBJ databases">
        <title>Deep-cultivation of Planctomycetes and their phenomic and genomic characterization uncovers novel biology.</title>
        <authorList>
            <person name="Wiegand S."/>
            <person name="Jogler M."/>
            <person name="Boedeker C."/>
            <person name="Pinto D."/>
            <person name="Vollmers J."/>
            <person name="Rivas-Marin E."/>
            <person name="Kohn T."/>
            <person name="Peeters S.H."/>
            <person name="Heuer A."/>
            <person name="Rast P."/>
            <person name="Oberbeckmann S."/>
            <person name="Bunk B."/>
            <person name="Jeske O."/>
            <person name="Meyerdierks A."/>
            <person name="Storesund J.E."/>
            <person name="Kallscheuer N."/>
            <person name="Luecker S."/>
            <person name="Lage O.M."/>
            <person name="Pohl T."/>
            <person name="Merkel B.J."/>
            <person name="Hornburger P."/>
            <person name="Mueller R.-W."/>
            <person name="Bruemmer F."/>
            <person name="Labrenz M."/>
            <person name="Spormann A.M."/>
            <person name="Op Den Camp H."/>
            <person name="Overmann J."/>
            <person name="Amann R."/>
            <person name="Jetten M.S.M."/>
            <person name="Mascher T."/>
            <person name="Medema M.H."/>
            <person name="Devos D.P."/>
            <person name="Kaster A.-K."/>
            <person name="Ovreas L."/>
            <person name="Rohde M."/>
            <person name="Galperin M.Y."/>
            <person name="Jogler C."/>
        </authorList>
    </citation>
    <scope>NUCLEOTIDE SEQUENCE [LARGE SCALE GENOMIC DNA]</scope>
    <source>
        <strain evidence="4 5">LF1</strain>
    </source>
</reference>
<feature type="domain" description="GEVED" evidence="3">
    <location>
        <begin position="1557"/>
        <end position="1630"/>
    </location>
</feature>
<dbReference type="InterPro" id="IPR011040">
    <property type="entry name" value="Sialidase"/>
</dbReference>
<evidence type="ECO:0000256" key="1">
    <source>
        <dbReference type="SAM" id="MobiDB-lite"/>
    </source>
</evidence>
<dbReference type="PROSITE" id="PS00018">
    <property type="entry name" value="EF_HAND_1"/>
    <property type="match status" value="1"/>
</dbReference>